<evidence type="ECO:0000256" key="2">
    <source>
        <dbReference type="ARBA" id="ARBA00022679"/>
    </source>
</evidence>
<dbReference type="EMBL" id="CM035437">
    <property type="protein sequence ID" value="KAH7286946.1"/>
    <property type="molecule type" value="Genomic_DNA"/>
</dbReference>
<evidence type="ECO:0000256" key="7">
    <source>
        <dbReference type="ARBA" id="ARBA00022833"/>
    </source>
</evidence>
<dbReference type="InterPro" id="IPR047544">
    <property type="entry name" value="RING-HC_RBR_RNF216"/>
</dbReference>
<dbReference type="PANTHER" id="PTHR22770">
    <property type="entry name" value="UBIQUITIN CONJUGATING ENZYME 7 INTERACTING PROTEIN-RELATED"/>
    <property type="match status" value="1"/>
</dbReference>
<keyword evidence="10" id="KW-1185">Reference proteome</keyword>
<organism evidence="9 10">
    <name type="scientific">Ceratopteris richardii</name>
    <name type="common">Triangle waterfern</name>
    <dbReference type="NCBI Taxonomy" id="49495"/>
    <lineage>
        <taxon>Eukaryota</taxon>
        <taxon>Viridiplantae</taxon>
        <taxon>Streptophyta</taxon>
        <taxon>Embryophyta</taxon>
        <taxon>Tracheophyta</taxon>
        <taxon>Polypodiopsida</taxon>
        <taxon>Polypodiidae</taxon>
        <taxon>Polypodiales</taxon>
        <taxon>Pteridineae</taxon>
        <taxon>Pteridaceae</taxon>
        <taxon>Parkerioideae</taxon>
        <taxon>Ceratopteris</taxon>
    </lineage>
</organism>
<accession>A0A8T2QSQ3</accession>
<evidence type="ECO:0000259" key="8">
    <source>
        <dbReference type="PROSITE" id="PS51873"/>
    </source>
</evidence>
<evidence type="ECO:0000313" key="9">
    <source>
        <dbReference type="EMBL" id="KAH7286946.1"/>
    </source>
</evidence>
<dbReference type="OMA" id="FRCERED"/>
<keyword evidence="5" id="KW-0863">Zinc-finger</keyword>
<dbReference type="PANTHER" id="PTHR22770:SF47">
    <property type="entry name" value="E3 UBIQUITIN-PROTEIN LIGASE RNF216"/>
    <property type="match status" value="1"/>
</dbReference>
<comment type="caution">
    <text evidence="9">The sequence shown here is derived from an EMBL/GenBank/DDBJ whole genome shotgun (WGS) entry which is preliminary data.</text>
</comment>
<dbReference type="GO" id="GO:0016740">
    <property type="term" value="F:transferase activity"/>
    <property type="evidence" value="ECO:0007669"/>
    <property type="project" value="UniProtKB-KW"/>
</dbReference>
<dbReference type="CDD" id="cd16630">
    <property type="entry name" value="RING-HC_RBR_RNF216"/>
    <property type="match status" value="1"/>
</dbReference>
<feature type="domain" description="RING-type" evidence="8">
    <location>
        <begin position="143"/>
        <end position="359"/>
    </location>
</feature>
<dbReference type="Proteomes" id="UP000825935">
    <property type="component" value="Chromosome 32"/>
</dbReference>
<dbReference type="PROSITE" id="PS51873">
    <property type="entry name" value="TRIAD"/>
    <property type="match status" value="1"/>
</dbReference>
<evidence type="ECO:0000256" key="4">
    <source>
        <dbReference type="ARBA" id="ARBA00022737"/>
    </source>
</evidence>
<keyword evidence="4" id="KW-0677">Repeat</keyword>
<dbReference type="GO" id="GO:0008270">
    <property type="term" value="F:zinc ion binding"/>
    <property type="evidence" value="ECO:0007669"/>
    <property type="project" value="UniProtKB-KW"/>
</dbReference>
<evidence type="ECO:0000313" key="10">
    <source>
        <dbReference type="Proteomes" id="UP000825935"/>
    </source>
</evidence>
<dbReference type="SUPFAM" id="SSF57850">
    <property type="entry name" value="RING/U-box"/>
    <property type="match status" value="2"/>
</dbReference>
<keyword evidence="6" id="KW-0833">Ubl conjugation pathway</keyword>
<dbReference type="InterPro" id="IPR044066">
    <property type="entry name" value="TRIAD_supradom"/>
</dbReference>
<dbReference type="InterPro" id="IPR051628">
    <property type="entry name" value="LUBAC_E3_Ligases"/>
</dbReference>
<dbReference type="Pfam" id="PF26191">
    <property type="entry name" value="RING-HC_RBR_RNF216"/>
    <property type="match status" value="1"/>
</dbReference>
<comment type="pathway">
    <text evidence="1">Protein modification; protein ubiquitination.</text>
</comment>
<dbReference type="OrthoDB" id="10009520at2759"/>
<dbReference type="CDD" id="cd20339">
    <property type="entry name" value="BRcat_RBR_RNF216"/>
    <property type="match status" value="1"/>
</dbReference>
<keyword evidence="2" id="KW-0808">Transferase</keyword>
<dbReference type="CDD" id="cd20353">
    <property type="entry name" value="Rcat_RBR_RNF216"/>
    <property type="match status" value="1"/>
</dbReference>
<evidence type="ECO:0000256" key="6">
    <source>
        <dbReference type="ARBA" id="ARBA00022786"/>
    </source>
</evidence>
<gene>
    <name evidence="9" type="ORF">KP509_32G029100</name>
</gene>
<keyword evidence="3" id="KW-0479">Metal-binding</keyword>
<proteinExistence type="predicted"/>
<dbReference type="InterPro" id="IPR047545">
    <property type="entry name" value="BRcat_RBR_RNF216"/>
</dbReference>
<name>A0A8T2QSQ3_CERRI</name>
<dbReference type="Gene3D" id="1.20.120.1750">
    <property type="match status" value="1"/>
</dbReference>
<sequence length="409" mass="46236">MDPIVVELDDGDAPLFASAKETDTSIYVQWCIHHLSSMFPRVRIVDLRSALKHHRGNLLSAYIAISDANNDALLKEQKMETTHDVKLRRKEKWLPYSGLKLMKTQRSFPAEKPDVTCPFFERDWGELQANLVTTSIVKQVEVHTFECGCCCSDVPFEEMVQCADGHLFCCVCLRKSIEESTYGTLPASAALLCLDMAGCDQTIPLSELRRVVEFNLLSKYEERQANDCIAKARLEGLVRCPFCNFACDLDVGIDVLDCPSCWKKSCVKCKEPSHEPLRCEQVEKPSDTEHRRQIEEIMTGSILRHCTACKAVLIKDGGCNKIKCRCGQSMCYVCRSAITDYKHFCNHFREPGKGCSTCKGCFLWDQEDSDAVVLHAKRAALKRKAMDDPNILTREIGPAETLFVSKRKR</sequence>
<evidence type="ECO:0000256" key="1">
    <source>
        <dbReference type="ARBA" id="ARBA00004906"/>
    </source>
</evidence>
<dbReference type="InterPro" id="IPR047546">
    <property type="entry name" value="Rcat_RBR_RNF216"/>
</dbReference>
<dbReference type="AlphaFoldDB" id="A0A8T2QSQ3"/>
<protein>
    <recommendedName>
        <fullName evidence="8">RING-type domain-containing protein</fullName>
    </recommendedName>
</protein>
<evidence type="ECO:0000256" key="5">
    <source>
        <dbReference type="ARBA" id="ARBA00022771"/>
    </source>
</evidence>
<dbReference type="EMBL" id="CM035437">
    <property type="protein sequence ID" value="KAH7286947.1"/>
    <property type="molecule type" value="Genomic_DNA"/>
</dbReference>
<evidence type="ECO:0000256" key="3">
    <source>
        <dbReference type="ARBA" id="ARBA00022723"/>
    </source>
</evidence>
<dbReference type="Pfam" id="PF26200">
    <property type="entry name" value="Rcat_RNF216"/>
    <property type="match status" value="1"/>
</dbReference>
<reference evidence="9" key="1">
    <citation type="submission" date="2021-08" db="EMBL/GenBank/DDBJ databases">
        <title>WGS assembly of Ceratopteris richardii.</title>
        <authorList>
            <person name="Marchant D.B."/>
            <person name="Chen G."/>
            <person name="Jenkins J."/>
            <person name="Shu S."/>
            <person name="Leebens-Mack J."/>
            <person name="Grimwood J."/>
            <person name="Schmutz J."/>
            <person name="Soltis P."/>
            <person name="Soltis D."/>
            <person name="Chen Z.-H."/>
        </authorList>
    </citation>
    <scope>NUCLEOTIDE SEQUENCE</scope>
    <source>
        <strain evidence="9">Whitten #5841</strain>
        <tissue evidence="9">Leaf</tissue>
    </source>
</reference>
<keyword evidence="7" id="KW-0862">Zinc</keyword>